<protein>
    <submittedName>
        <fullName evidence="1">Carbon monoxide dehydrogenase subunit G</fullName>
    </submittedName>
</protein>
<dbReference type="Gene3D" id="3.30.530.20">
    <property type="match status" value="1"/>
</dbReference>
<keyword evidence="2" id="KW-1185">Reference proteome</keyword>
<sequence>MAKVKDSIKVGLAPAQAWEHALDLSRFGEWLVIHDGWRSELPGPGEIGKGTKVSSVVAAKGTRVRFNWVVDDYDPPRRVSLKGEGKGGVKVTLILEVAPAGDGTDLTFELELGGLPMIGLAGRAAAKVVKGDIHTSLQKFHDLYA</sequence>
<name>A0A318RM50_WILLI</name>
<organism evidence="1 2">
    <name type="scientific">Williamsia limnetica</name>
    <dbReference type="NCBI Taxonomy" id="882452"/>
    <lineage>
        <taxon>Bacteria</taxon>
        <taxon>Bacillati</taxon>
        <taxon>Actinomycetota</taxon>
        <taxon>Actinomycetes</taxon>
        <taxon>Mycobacteriales</taxon>
        <taxon>Nocardiaceae</taxon>
        <taxon>Williamsia</taxon>
    </lineage>
</organism>
<dbReference type="CDD" id="cd07812">
    <property type="entry name" value="SRPBCC"/>
    <property type="match status" value="1"/>
</dbReference>
<dbReference type="InterPro" id="IPR023393">
    <property type="entry name" value="START-like_dom_sf"/>
</dbReference>
<gene>
    <name evidence="1" type="ORF">DFR67_103295</name>
</gene>
<dbReference type="EMBL" id="QJSP01000003">
    <property type="protein sequence ID" value="PYE19382.1"/>
    <property type="molecule type" value="Genomic_DNA"/>
</dbReference>
<evidence type="ECO:0000313" key="2">
    <source>
        <dbReference type="Proteomes" id="UP000247591"/>
    </source>
</evidence>
<accession>A0A318RM50</accession>
<dbReference type="RefSeq" id="WP_110468578.1">
    <property type="nucleotide sequence ID" value="NZ_QJSP01000003.1"/>
</dbReference>
<dbReference type="OrthoDB" id="3681637at2"/>
<comment type="caution">
    <text evidence="1">The sequence shown here is derived from an EMBL/GenBank/DDBJ whole genome shotgun (WGS) entry which is preliminary data.</text>
</comment>
<reference evidence="1 2" key="1">
    <citation type="submission" date="2018-06" db="EMBL/GenBank/DDBJ databases">
        <title>Genomic Encyclopedia of Type Strains, Phase IV (KMG-IV): sequencing the most valuable type-strain genomes for metagenomic binning, comparative biology and taxonomic classification.</title>
        <authorList>
            <person name="Goeker M."/>
        </authorList>
    </citation>
    <scope>NUCLEOTIDE SEQUENCE [LARGE SCALE GENOMIC DNA]</scope>
    <source>
        <strain evidence="1 2">DSM 45521</strain>
    </source>
</reference>
<evidence type="ECO:0000313" key="1">
    <source>
        <dbReference type="EMBL" id="PYE19382.1"/>
    </source>
</evidence>
<dbReference type="Pfam" id="PF10604">
    <property type="entry name" value="Polyketide_cyc2"/>
    <property type="match status" value="1"/>
</dbReference>
<proteinExistence type="predicted"/>
<dbReference type="AlphaFoldDB" id="A0A318RM50"/>
<dbReference type="InterPro" id="IPR019587">
    <property type="entry name" value="Polyketide_cyclase/dehydratase"/>
</dbReference>
<dbReference type="Proteomes" id="UP000247591">
    <property type="component" value="Unassembled WGS sequence"/>
</dbReference>
<dbReference type="SUPFAM" id="SSF55961">
    <property type="entry name" value="Bet v1-like"/>
    <property type="match status" value="1"/>
</dbReference>